<organism evidence="3 4">
    <name type="scientific">Eimeria necatrix</name>
    <dbReference type="NCBI Taxonomy" id="51315"/>
    <lineage>
        <taxon>Eukaryota</taxon>
        <taxon>Sar</taxon>
        <taxon>Alveolata</taxon>
        <taxon>Apicomplexa</taxon>
        <taxon>Conoidasida</taxon>
        <taxon>Coccidia</taxon>
        <taxon>Eucoccidiorida</taxon>
        <taxon>Eimeriorina</taxon>
        <taxon>Eimeriidae</taxon>
        <taxon>Eimeria</taxon>
    </lineage>
</organism>
<dbReference type="AlphaFoldDB" id="U6MN68"/>
<name>U6MN68_9EIME</name>
<proteinExistence type="predicted"/>
<gene>
    <name evidence="3" type="ORF">ENH_00055020</name>
</gene>
<dbReference type="GeneID" id="25475645"/>
<protein>
    <recommendedName>
        <fullName evidence="2">SAP domain-containing protein</fullName>
    </recommendedName>
</protein>
<dbReference type="VEuPathDB" id="ToxoDB:ENH_00055020"/>
<sequence length="256" mass="29117">MDLLIAFKAGSHKVGCRSYLAPTCRPAQPGPDSLSQTRRRLALDGSPDPYFVVNPHLFEDRQLWPTEGLRKLCSDLGFSASGSRSELVERLQAFDRNPVGDSLEYVETEFYVEQKESGYLNMLPIPRDNIPEGLKAALATPASPFTRPALRKQQNKCIWECGTNRSQHEFGEWQELELEERNTNEASRITSFADFTENGSGSGRRLKRRRANSSKEKNLVSQSPRKRIKFSRFNNVQLITPSKLDYNSEQSNLFQL</sequence>
<dbReference type="OrthoDB" id="346571at2759"/>
<evidence type="ECO:0000256" key="1">
    <source>
        <dbReference type="SAM" id="MobiDB-lite"/>
    </source>
</evidence>
<evidence type="ECO:0000259" key="2">
    <source>
        <dbReference type="PROSITE" id="PS50800"/>
    </source>
</evidence>
<dbReference type="EMBL" id="HG722882">
    <property type="protein sequence ID" value="CDJ63924.1"/>
    <property type="molecule type" value="Genomic_DNA"/>
</dbReference>
<dbReference type="Pfam" id="PF02037">
    <property type="entry name" value="SAP"/>
    <property type="match status" value="1"/>
</dbReference>
<feature type="domain" description="SAP" evidence="2">
    <location>
        <begin position="61"/>
        <end position="95"/>
    </location>
</feature>
<evidence type="ECO:0000313" key="4">
    <source>
        <dbReference type="Proteomes" id="UP000030754"/>
    </source>
</evidence>
<dbReference type="PROSITE" id="PS50800">
    <property type="entry name" value="SAP"/>
    <property type="match status" value="1"/>
</dbReference>
<feature type="region of interest" description="Disordered" evidence="1">
    <location>
        <begin position="187"/>
        <end position="223"/>
    </location>
</feature>
<reference evidence="3" key="1">
    <citation type="submission" date="2013-10" db="EMBL/GenBank/DDBJ databases">
        <title>Genomic analysis of the causative agents of coccidiosis in chickens.</title>
        <authorList>
            <person name="Reid A.J."/>
            <person name="Blake D."/>
            <person name="Billington K."/>
            <person name="Browne H."/>
            <person name="Dunn M."/>
            <person name="Hung S."/>
            <person name="Kawahara F."/>
            <person name="Miranda-Saavedra D."/>
            <person name="Mourier T."/>
            <person name="Nagra H."/>
            <person name="Otto T.D."/>
            <person name="Rawlings N."/>
            <person name="Sanchez A."/>
            <person name="Sanders M."/>
            <person name="Subramaniam C."/>
            <person name="Tay Y."/>
            <person name="Dear P."/>
            <person name="Doerig C."/>
            <person name="Gruber A."/>
            <person name="Parkinson J."/>
            <person name="Shirley M."/>
            <person name="Wan K.L."/>
            <person name="Berriman M."/>
            <person name="Tomley F."/>
            <person name="Pain A."/>
        </authorList>
    </citation>
    <scope>NUCLEOTIDE SEQUENCE [LARGE SCALE GENOMIC DNA]</scope>
    <source>
        <strain evidence="3">Houghton</strain>
    </source>
</reference>
<dbReference type="InterPro" id="IPR003034">
    <property type="entry name" value="SAP_dom"/>
</dbReference>
<dbReference type="SMART" id="SM00513">
    <property type="entry name" value="SAP"/>
    <property type="match status" value="1"/>
</dbReference>
<evidence type="ECO:0000313" key="3">
    <source>
        <dbReference type="EMBL" id="CDJ63924.1"/>
    </source>
</evidence>
<accession>U6MN68</accession>
<keyword evidence="4" id="KW-1185">Reference proteome</keyword>
<reference evidence="3" key="2">
    <citation type="submission" date="2013-10" db="EMBL/GenBank/DDBJ databases">
        <authorList>
            <person name="Aslett M."/>
        </authorList>
    </citation>
    <scope>NUCLEOTIDE SEQUENCE [LARGE SCALE GENOMIC DNA]</scope>
    <source>
        <strain evidence="3">Houghton</strain>
    </source>
</reference>
<dbReference type="RefSeq" id="XP_013439249.1">
    <property type="nucleotide sequence ID" value="XM_013583795.1"/>
</dbReference>
<dbReference type="Proteomes" id="UP000030754">
    <property type="component" value="Unassembled WGS sequence"/>
</dbReference>